<keyword evidence="4 8" id="KW-0812">Transmembrane</keyword>
<accession>A0ABU0MTG6</accession>
<dbReference type="RefSeq" id="WP_209989977.1">
    <property type="nucleotide sequence ID" value="NZ_JAGINO010000031.1"/>
</dbReference>
<evidence type="ECO:0000256" key="4">
    <source>
        <dbReference type="ARBA" id="ARBA00022692"/>
    </source>
</evidence>
<feature type="region of interest" description="Disordered" evidence="7">
    <location>
        <begin position="93"/>
        <end position="121"/>
    </location>
</feature>
<keyword evidence="9" id="KW-0282">Flagellum</keyword>
<organism evidence="9 10">
    <name type="scientific">Azospirillum picis</name>
    <dbReference type="NCBI Taxonomy" id="488438"/>
    <lineage>
        <taxon>Bacteria</taxon>
        <taxon>Pseudomonadati</taxon>
        <taxon>Pseudomonadota</taxon>
        <taxon>Alphaproteobacteria</taxon>
        <taxon>Rhodospirillales</taxon>
        <taxon>Azospirillaceae</taxon>
        <taxon>Azospirillum</taxon>
    </lineage>
</organism>
<evidence type="ECO:0000256" key="5">
    <source>
        <dbReference type="ARBA" id="ARBA00022989"/>
    </source>
</evidence>
<keyword evidence="5 8" id="KW-1133">Transmembrane helix</keyword>
<evidence type="ECO:0000256" key="7">
    <source>
        <dbReference type="SAM" id="MobiDB-lite"/>
    </source>
</evidence>
<dbReference type="EMBL" id="JAUSVU010000031">
    <property type="protein sequence ID" value="MDQ0536784.1"/>
    <property type="molecule type" value="Genomic_DNA"/>
</dbReference>
<feature type="transmembrane region" description="Helical" evidence="8">
    <location>
        <begin position="12"/>
        <end position="38"/>
    </location>
</feature>
<name>A0ABU0MTG6_9PROT</name>
<gene>
    <name evidence="9" type="ORF">QO018_005682</name>
</gene>
<keyword evidence="6 8" id="KW-0472">Membrane</keyword>
<sequence>MNETEVIEICRTSIITLVMVCGPILVIMMALGTVISIFQAVTQISEQTLAMVPKVLLVFGLTILLMPFMLDRLTDFFQHEVADRIVAIGVGATENGGAPFTPGTGLTPAGAPRPDAAASGG</sequence>
<keyword evidence="9" id="KW-0966">Cell projection</keyword>
<dbReference type="InterPro" id="IPR002191">
    <property type="entry name" value="Bac_export_3"/>
</dbReference>
<dbReference type="PRINTS" id="PR00952">
    <property type="entry name" value="TYPE3IMQPROT"/>
</dbReference>
<feature type="transmembrane region" description="Helical" evidence="8">
    <location>
        <begin position="50"/>
        <end position="70"/>
    </location>
</feature>
<evidence type="ECO:0000256" key="6">
    <source>
        <dbReference type="ARBA" id="ARBA00023136"/>
    </source>
</evidence>
<dbReference type="PANTHER" id="PTHR34040">
    <property type="entry name" value="FLAGELLAR BIOSYNTHETIC PROTEIN FLIQ"/>
    <property type="match status" value="1"/>
</dbReference>
<comment type="subcellular location">
    <subcellularLocation>
        <location evidence="1">Cell membrane</location>
        <topology evidence="1">Multi-pass membrane protein</topology>
    </subcellularLocation>
</comment>
<evidence type="ECO:0000256" key="1">
    <source>
        <dbReference type="ARBA" id="ARBA00004651"/>
    </source>
</evidence>
<dbReference type="PANTHER" id="PTHR34040:SF2">
    <property type="entry name" value="FLAGELLAR BIOSYNTHETIC PROTEIN FLIQ"/>
    <property type="match status" value="1"/>
</dbReference>
<keyword evidence="10" id="KW-1185">Reference proteome</keyword>
<evidence type="ECO:0000256" key="8">
    <source>
        <dbReference type="SAM" id="Phobius"/>
    </source>
</evidence>
<keyword evidence="9" id="KW-0969">Cilium</keyword>
<evidence type="ECO:0000313" key="9">
    <source>
        <dbReference type="EMBL" id="MDQ0536784.1"/>
    </source>
</evidence>
<protein>
    <submittedName>
        <fullName evidence="9">Flagellar biosynthetic protein FliQ</fullName>
    </submittedName>
</protein>
<keyword evidence="3" id="KW-1003">Cell membrane</keyword>
<evidence type="ECO:0000313" key="10">
    <source>
        <dbReference type="Proteomes" id="UP001244552"/>
    </source>
</evidence>
<dbReference type="Pfam" id="PF01313">
    <property type="entry name" value="Bac_export_3"/>
    <property type="match status" value="1"/>
</dbReference>
<reference evidence="9 10" key="1">
    <citation type="submission" date="2023-07" db="EMBL/GenBank/DDBJ databases">
        <title>Genomic Encyclopedia of Type Strains, Phase IV (KMG-IV): sequencing the most valuable type-strain genomes for metagenomic binning, comparative biology and taxonomic classification.</title>
        <authorList>
            <person name="Goeker M."/>
        </authorList>
    </citation>
    <scope>NUCLEOTIDE SEQUENCE [LARGE SCALE GENOMIC DNA]</scope>
    <source>
        <strain evidence="9 10">DSM 19922</strain>
    </source>
</reference>
<comment type="caution">
    <text evidence="9">The sequence shown here is derived from an EMBL/GenBank/DDBJ whole genome shotgun (WGS) entry which is preliminary data.</text>
</comment>
<evidence type="ECO:0000256" key="2">
    <source>
        <dbReference type="ARBA" id="ARBA00006156"/>
    </source>
</evidence>
<dbReference type="Proteomes" id="UP001244552">
    <property type="component" value="Unassembled WGS sequence"/>
</dbReference>
<evidence type="ECO:0000256" key="3">
    <source>
        <dbReference type="ARBA" id="ARBA00022475"/>
    </source>
</evidence>
<comment type="similarity">
    <text evidence="2">Belongs to the FliQ/MopD/SpaQ family.</text>
</comment>
<proteinExistence type="inferred from homology"/>